<dbReference type="InterPro" id="IPR050748">
    <property type="entry name" value="Glycosyltrans_8_dom-fam"/>
</dbReference>
<sequence length="310" mass="34667">MIHVACASDDAYAPHAAALIHSLAKTQGDRGVQIYYLHDHTLTAPVQATLKSYCDKLGVGLRFLEVKGGETTGDLPACSLIPELAWYRTLLPDLLPELDRVLYLDTDIVVRESLAEFFDADIGDTYGACINDYLAAIAHPEVAKNIDIAYEKYFNSGVMLLNLKTLRRDGGGQRILDIARKNVGHLHFPDQDALNLAIGFNIHLVSPRWNFPALSTEYFSKYRGNPALTMASCKQVLSSDFRPVIIHYSAHPKPWATFNPLPYFADYHHHRAQTPWPRSAADSAKLRRRALIPLPLVKLIKRIKQGLKGK</sequence>
<keyword evidence="1" id="KW-0328">Glycosyltransferase</keyword>
<keyword evidence="5" id="KW-1185">Reference proteome</keyword>
<proteinExistence type="predicted"/>
<evidence type="ECO:0000313" key="5">
    <source>
        <dbReference type="Proteomes" id="UP000244248"/>
    </source>
</evidence>
<evidence type="ECO:0000256" key="2">
    <source>
        <dbReference type="ARBA" id="ARBA00022679"/>
    </source>
</evidence>
<dbReference type="GO" id="GO:0016757">
    <property type="term" value="F:glycosyltransferase activity"/>
    <property type="evidence" value="ECO:0007669"/>
    <property type="project" value="UniProtKB-KW"/>
</dbReference>
<dbReference type="CDD" id="cd04194">
    <property type="entry name" value="GT8_A4GalT_like"/>
    <property type="match status" value="1"/>
</dbReference>
<protein>
    <recommendedName>
        <fullName evidence="6">Glycosyltransferase family 8 protein</fullName>
    </recommendedName>
</protein>
<dbReference type="RefSeq" id="WP_107938623.1">
    <property type="nucleotide sequence ID" value="NZ_QANS01000001.1"/>
</dbReference>
<dbReference type="Gene3D" id="3.90.550.10">
    <property type="entry name" value="Spore Coat Polysaccharide Biosynthesis Protein SpsA, Chain A"/>
    <property type="match status" value="1"/>
</dbReference>
<accession>A0A2T5MK18</accession>
<evidence type="ECO:0008006" key="6">
    <source>
        <dbReference type="Google" id="ProtNLM"/>
    </source>
</evidence>
<comment type="caution">
    <text evidence="4">The sequence shown here is derived from an EMBL/GenBank/DDBJ whole genome shotgun (WGS) entry which is preliminary data.</text>
</comment>
<name>A0A2T5MK18_9GAMM</name>
<dbReference type="GO" id="GO:0046872">
    <property type="term" value="F:metal ion binding"/>
    <property type="evidence" value="ECO:0007669"/>
    <property type="project" value="UniProtKB-KW"/>
</dbReference>
<evidence type="ECO:0000313" key="4">
    <source>
        <dbReference type="EMBL" id="PTU32915.1"/>
    </source>
</evidence>
<evidence type="ECO:0000256" key="3">
    <source>
        <dbReference type="ARBA" id="ARBA00022723"/>
    </source>
</evidence>
<dbReference type="PANTHER" id="PTHR13778:SF47">
    <property type="entry name" value="LIPOPOLYSACCHARIDE 1,3-GALACTOSYLTRANSFERASE"/>
    <property type="match status" value="1"/>
</dbReference>
<organism evidence="4 5">
    <name type="scientific">Stenotrophobium rhamnosiphilum</name>
    <dbReference type="NCBI Taxonomy" id="2029166"/>
    <lineage>
        <taxon>Bacteria</taxon>
        <taxon>Pseudomonadati</taxon>
        <taxon>Pseudomonadota</taxon>
        <taxon>Gammaproteobacteria</taxon>
        <taxon>Nevskiales</taxon>
        <taxon>Nevskiaceae</taxon>
        <taxon>Stenotrophobium</taxon>
    </lineage>
</organism>
<dbReference type="InterPro" id="IPR002495">
    <property type="entry name" value="Glyco_trans_8"/>
</dbReference>
<keyword evidence="2" id="KW-0808">Transferase</keyword>
<dbReference type="Pfam" id="PF01501">
    <property type="entry name" value="Glyco_transf_8"/>
    <property type="match status" value="1"/>
</dbReference>
<gene>
    <name evidence="4" type="ORF">CJD38_02030</name>
</gene>
<dbReference type="Proteomes" id="UP000244248">
    <property type="component" value="Unassembled WGS sequence"/>
</dbReference>
<reference evidence="4 5" key="1">
    <citation type="submission" date="2018-04" db="EMBL/GenBank/DDBJ databases">
        <title>Novel species isolated from glacier.</title>
        <authorList>
            <person name="Liu Q."/>
            <person name="Xin Y.-H."/>
        </authorList>
    </citation>
    <scope>NUCLEOTIDE SEQUENCE [LARGE SCALE GENOMIC DNA]</scope>
    <source>
        <strain evidence="4 5">GT1R17</strain>
    </source>
</reference>
<dbReference type="InterPro" id="IPR029044">
    <property type="entry name" value="Nucleotide-diphossugar_trans"/>
</dbReference>
<dbReference type="PANTHER" id="PTHR13778">
    <property type="entry name" value="GLYCOSYLTRANSFERASE 8 DOMAIN-CONTAINING PROTEIN"/>
    <property type="match status" value="1"/>
</dbReference>
<dbReference type="EMBL" id="QANS01000001">
    <property type="protein sequence ID" value="PTU32915.1"/>
    <property type="molecule type" value="Genomic_DNA"/>
</dbReference>
<evidence type="ECO:0000256" key="1">
    <source>
        <dbReference type="ARBA" id="ARBA00022676"/>
    </source>
</evidence>
<dbReference type="SUPFAM" id="SSF53448">
    <property type="entry name" value="Nucleotide-diphospho-sugar transferases"/>
    <property type="match status" value="1"/>
</dbReference>
<dbReference type="AlphaFoldDB" id="A0A2T5MK18"/>
<keyword evidence="3" id="KW-0479">Metal-binding</keyword>
<dbReference type="OrthoDB" id="9807549at2"/>